<organism evidence="2 3">
    <name type="scientific">Streptomyces glomeratus</name>
    <dbReference type="NCBI Taxonomy" id="284452"/>
    <lineage>
        <taxon>Bacteria</taxon>
        <taxon>Bacillati</taxon>
        <taxon>Actinomycetota</taxon>
        <taxon>Actinomycetes</taxon>
        <taxon>Kitasatosporales</taxon>
        <taxon>Streptomycetaceae</taxon>
        <taxon>Streptomyces</taxon>
    </lineage>
</organism>
<feature type="region of interest" description="Disordered" evidence="1">
    <location>
        <begin position="1"/>
        <end position="20"/>
    </location>
</feature>
<evidence type="ECO:0000313" key="2">
    <source>
        <dbReference type="EMBL" id="GAA3037054.1"/>
    </source>
</evidence>
<evidence type="ECO:0008006" key="4">
    <source>
        <dbReference type="Google" id="ProtNLM"/>
    </source>
</evidence>
<accession>A0ABP6L9P2</accession>
<keyword evidence="3" id="KW-1185">Reference proteome</keyword>
<sequence>MPKPKHLYPLPAGRDPDELRKPIPGTERLAAVIDAEIRATHTATEAAFARWRAGVGDARAPQLLWDCWTQNKIRTRTLRKHIGSIWQTSDIPDYWLTHDQWRQLFRAAGYTHVRYGSAGPGLISHEQGEPATPPTRAIRVYRGAIRERRDDWSWTASPHIAARWASGRQYGRPRSTVWTTTAPPDHVLCRIERWDQYVIDTHGLTITEHKENPR</sequence>
<comment type="caution">
    <text evidence="2">The sequence shown here is derived from an EMBL/GenBank/DDBJ whole genome shotgun (WGS) entry which is preliminary data.</text>
</comment>
<evidence type="ECO:0000256" key="1">
    <source>
        <dbReference type="SAM" id="MobiDB-lite"/>
    </source>
</evidence>
<dbReference type="EMBL" id="BAAAUF010000013">
    <property type="protein sequence ID" value="GAA3037054.1"/>
    <property type="molecule type" value="Genomic_DNA"/>
</dbReference>
<evidence type="ECO:0000313" key="3">
    <source>
        <dbReference type="Proteomes" id="UP001501532"/>
    </source>
</evidence>
<protein>
    <recommendedName>
        <fullName evidence="4">Transposase</fullName>
    </recommendedName>
</protein>
<gene>
    <name evidence="2" type="ORF">GCM10010448_19350</name>
</gene>
<dbReference type="RefSeq" id="WP_234512987.1">
    <property type="nucleotide sequence ID" value="NZ_BAAAUF010000013.1"/>
</dbReference>
<dbReference type="Proteomes" id="UP001501532">
    <property type="component" value="Unassembled WGS sequence"/>
</dbReference>
<reference evidence="3" key="1">
    <citation type="journal article" date="2019" name="Int. J. Syst. Evol. Microbiol.">
        <title>The Global Catalogue of Microorganisms (GCM) 10K type strain sequencing project: providing services to taxonomists for standard genome sequencing and annotation.</title>
        <authorList>
            <consortium name="The Broad Institute Genomics Platform"/>
            <consortium name="The Broad Institute Genome Sequencing Center for Infectious Disease"/>
            <person name="Wu L."/>
            <person name="Ma J."/>
        </authorList>
    </citation>
    <scope>NUCLEOTIDE SEQUENCE [LARGE SCALE GENOMIC DNA]</scope>
    <source>
        <strain evidence="3">JCM 9091</strain>
    </source>
</reference>
<proteinExistence type="predicted"/>
<name>A0ABP6L9P2_9ACTN</name>